<evidence type="ECO:0000259" key="1">
    <source>
        <dbReference type="PROSITE" id="PS50911"/>
    </source>
</evidence>
<name>A0A3Q8IRG9_LEIDO</name>
<dbReference type="InterPro" id="IPR051705">
    <property type="entry name" value="Gsp_Synthetase/Amidase"/>
</dbReference>
<dbReference type="AlphaFoldDB" id="A0A3Q8IRG9"/>
<dbReference type="InterPro" id="IPR007921">
    <property type="entry name" value="CHAP_dom"/>
</dbReference>
<gene>
    <name evidence="4" type="ORF">CGC21_14535</name>
    <name evidence="3" type="ORF">LDBPK_364510</name>
    <name evidence="2" type="ORF">LdCL_360052300</name>
</gene>
<evidence type="ECO:0000313" key="5">
    <source>
        <dbReference type="Proteomes" id="UP000008980"/>
    </source>
</evidence>
<dbReference type="EMBL" id="CP029535">
    <property type="protein sequence ID" value="AYU83807.1"/>
    <property type="molecule type" value="Genomic_DNA"/>
</dbReference>
<reference evidence="4" key="6">
    <citation type="submission" date="2019-02" db="EMBL/GenBank/DDBJ databases">
        <title>FDA dAtabase for Regulatory Grade micrObial Sequences (FDA-ARGOS): Supporting development and validation of Infectious Disease Dx tests.</title>
        <authorList>
            <person name="Duncan R."/>
            <person name="Fisher C."/>
            <person name="Tallon L.J."/>
            <person name="Sadzewicz L."/>
            <person name="Sengamalay N."/>
            <person name="Ott S."/>
            <person name="Godinez A."/>
            <person name="Nagaraj S."/>
            <person name="Nadendla S."/>
            <person name="Sichtig H."/>
        </authorList>
    </citation>
    <scope>NUCLEOTIDE SEQUENCE</scope>
    <source>
        <strain evidence="4">FDAARGOS_361</strain>
    </source>
</reference>
<dbReference type="VEuPathDB" id="TriTrypDB:LdBPK_364510.1"/>
<reference evidence="3 5" key="1">
    <citation type="journal article" date="2011" name="Genome Res.">
        <title>Whole genome sequencing of multiple Leishmania donovani clinical isolates provides insights into population structure and mechanisms of drug resistance.</title>
        <authorList>
            <person name="Downing T."/>
            <person name="Imamura H."/>
            <person name="Decuypere S."/>
            <person name="Clark T.G."/>
            <person name="Coombs G.H."/>
            <person name="Cotton J.A."/>
            <person name="Hilley J.D."/>
            <person name="de Doncker S."/>
            <person name="Maes I."/>
            <person name="Mottram J.C."/>
            <person name="Quail M.A."/>
            <person name="Rijal S."/>
            <person name="Sanders M."/>
            <person name="Schonian G."/>
            <person name="Stark O."/>
            <person name="Sundar S."/>
            <person name="Vanaerschot M."/>
            <person name="Hertz-Fowler C."/>
            <person name="Dujardin J.C."/>
            <person name="Berriman M."/>
        </authorList>
    </citation>
    <scope>NUCLEOTIDE SEQUENCE [LARGE SCALE GENOMIC DNA]</scope>
    <source>
        <strain evidence="3 5">BPK282A1</strain>
    </source>
</reference>
<dbReference type="OMA" id="RYQCVEY"/>
<dbReference type="EMBL" id="FR799623">
    <property type="protein sequence ID" value="CBZ38888.1"/>
    <property type="molecule type" value="Genomic_DNA"/>
</dbReference>
<dbReference type="PROSITE" id="PS50911">
    <property type="entry name" value="CHAP"/>
    <property type="match status" value="1"/>
</dbReference>
<protein>
    <submittedName>
        <fullName evidence="4">CHAP domain family protein</fullName>
    </submittedName>
    <submittedName>
        <fullName evidence="2">Trypanothione synthetase-like protein</fullName>
        <ecNumber evidence="2">6.3.1.9</ecNumber>
    </submittedName>
</protein>
<dbReference type="GeneID" id="13388451"/>
<dbReference type="OrthoDB" id="269411at2759"/>
<dbReference type="VEuPathDB" id="TriTrypDB:LDHU3_36.6130"/>
<evidence type="ECO:0000313" key="3">
    <source>
        <dbReference type="EMBL" id="CBZ38888.1"/>
    </source>
</evidence>
<dbReference type="Proteomes" id="UP000318447">
    <property type="component" value="Unassembled WGS sequence"/>
</dbReference>
<reference evidence="7" key="5">
    <citation type="submission" date="2019-02" db="EMBL/GenBank/DDBJ databases">
        <title>FDA dAtabase for Regulatory Grade micrObial Sequences (FDA-ARGOS): Supporting development and validation of Infectious Disease Dx tests.</title>
        <authorList>
            <person name="Duncan R."/>
            <person name="Fisher C."/>
            <person name="Tallon L."/>
            <person name="Sadzewicz L."/>
            <person name="Sengamalay N."/>
            <person name="Ott S."/>
            <person name="Godinez A."/>
            <person name="Nagaraj S."/>
            <person name="Vavikolanu K."/>
            <person name="Nadendla S."/>
            <person name="Aluvathingal J."/>
            <person name="Sichtig H."/>
        </authorList>
    </citation>
    <scope>NUCLEOTIDE SEQUENCE [LARGE SCALE GENOMIC DNA]</scope>
    <source>
        <strain evidence="7">FDAARGOS_361</strain>
    </source>
</reference>
<keyword evidence="2" id="KW-0436">Ligase</keyword>
<dbReference type="PANTHER" id="PTHR30094">
    <property type="entry name" value="BIFUNCTIONAL GLUTATHIONYLSPERMIDINE SYNTHETASE/AMIDASE-RELATED"/>
    <property type="match status" value="1"/>
</dbReference>
<dbReference type="KEGG" id="ldo:LDBPK_364510"/>
<reference evidence="3" key="2">
    <citation type="submission" date="2011-01" db="EMBL/GenBank/DDBJ databases">
        <authorList>
            <person name="Zhao B.P."/>
            <person name="Ren Z.A."/>
            <person name="Li C.D."/>
        </authorList>
    </citation>
    <scope>NUCLEOTIDE SEQUENCE</scope>
    <source>
        <strain evidence="3">BPK282A1</strain>
    </source>
</reference>
<evidence type="ECO:0000313" key="7">
    <source>
        <dbReference type="Proteomes" id="UP000318447"/>
    </source>
</evidence>
<dbReference type="GO" id="GO:0047479">
    <property type="term" value="F:trypanothione synthase activity"/>
    <property type="evidence" value="ECO:0007669"/>
    <property type="project" value="UniProtKB-EC"/>
</dbReference>
<proteinExistence type="predicted"/>
<dbReference type="Proteomes" id="UP000008980">
    <property type="component" value="Chromosome 36"/>
</dbReference>
<dbReference type="VEuPathDB" id="TriTrypDB:LdCL_360052300"/>
<evidence type="ECO:0000313" key="2">
    <source>
        <dbReference type="EMBL" id="AYU83807.1"/>
    </source>
</evidence>
<organism evidence="2 6">
    <name type="scientific">Leishmania donovani</name>
    <dbReference type="NCBI Taxonomy" id="5661"/>
    <lineage>
        <taxon>Eukaryota</taxon>
        <taxon>Discoba</taxon>
        <taxon>Euglenozoa</taxon>
        <taxon>Kinetoplastea</taxon>
        <taxon>Metakinetoplastina</taxon>
        <taxon>Trypanosomatida</taxon>
        <taxon>Trypanosomatidae</taxon>
        <taxon>Leishmaniinae</taxon>
        <taxon>Leishmania</taxon>
    </lineage>
</organism>
<dbReference type="SUPFAM" id="SSF54001">
    <property type="entry name" value="Cysteine proteinases"/>
    <property type="match status" value="1"/>
</dbReference>
<dbReference type="PANTHER" id="PTHR30094:SF0">
    <property type="entry name" value="BIFUNCTIONAL GLUTATHIONYLSPERMIDINE SYNTHETASE_AMIDASE-RELATED"/>
    <property type="match status" value="1"/>
</dbReference>
<dbReference type="Pfam" id="PF05257">
    <property type="entry name" value="CHAP"/>
    <property type="match status" value="1"/>
</dbReference>
<dbReference type="Gene3D" id="3.90.1720.10">
    <property type="entry name" value="endopeptidase domain like (from Nostoc punctiforme)"/>
    <property type="match status" value="1"/>
</dbReference>
<reference evidence="5" key="3">
    <citation type="submission" date="2011-02" db="EMBL/GenBank/DDBJ databases">
        <title>Whole genome sequencing of Leishmania donovani clinical lines reveals dynamic variation related to drug resistance.</title>
        <authorList>
            <person name="Downing T."/>
            <person name="Imamura H."/>
            <person name="Sanders M."/>
            <person name="Decuypere S."/>
            <person name="Hertz-Fowler C."/>
            <person name="Clark T.G."/>
            <person name="Rijal S."/>
            <person name="Sundar S."/>
            <person name="Quail M.A."/>
            <person name="De Doncker S."/>
            <person name="Maes I."/>
            <person name="Vanaerschot M."/>
            <person name="Stark O."/>
            <person name="Schonian G."/>
            <person name="Dujardin J.C."/>
            <person name="Berriman M."/>
        </authorList>
    </citation>
    <scope>NUCLEOTIDE SEQUENCE [LARGE SCALE GENOMIC DNA]</scope>
    <source>
        <strain evidence="5">BPK282A1</strain>
    </source>
</reference>
<dbReference type="InterPro" id="IPR038765">
    <property type="entry name" value="Papain-like_cys_pep_sf"/>
</dbReference>
<accession>E9BUF9</accession>
<sequence>MTVNVASEVSPLPYGEHQGSFRGVVACSNRDDGYFSGENNYVDTSIYTGFRYQCVEYARRFLLLTTGCVFANCGRASEIYAMDHITHVETGAQYTLHRHHNDGTATQKPAPGDIIVYPYHPELTPWGHVGVISFVDDNRVGIAEQNHYFGPFTSPNESYLDGERCVERYAMLTFDEATKTWHIREPGSMPSAAGWLSYPDAPTREQIHAPFTPLPCAIKVRSTPFDQDDHPFLTHYHLHNGFDIPSGCVRHAYGMRNGTAETLVGATSAAARVLRFTLHLLFRRGRLGPSFRALPTNPLNATLPEGAGASAEACREVDALFKVLAEKDVVNATETTPDRLRQAVATYFDIPIEWMMAMERDFAKGETHMAAVVSFYPNIETDSAALEAFRAARKRSGTWAAPAVGTVPRTTANASTPVAEEPLAVSYPATAEEFPVKNPHDEAWHVAKVNFGNARVMTELSQLNKVQQELTGTIALMTPSMRPFISTQYRMDFAGYLKVVEAVYGPRTSFTIVMSDDQPMDGLLRELVWTLQNLCELVEYPVRVVNEKDLTFVNGKLHATPSAVSPEAGSRTTNIAPSGAYDVNFVYALCEWPRILADREATHAALYLAAVDPASDVVFAKPLWSCLCSGAVNVSDDAERAHDSHSPRSTSVRFFDVCRRLYLLASPKQQPKTWDLEVSEYKDSCRRIHVDAETVPMHSPAHLNADSLMINLAGSCYMGHVGGTLSVESENTGVHAGHPASLMFMFPAD</sequence>
<feature type="domain" description="Peptidase C51" evidence="1">
    <location>
        <begin position="29"/>
        <end position="173"/>
    </location>
</feature>
<reference evidence="2 6" key="4">
    <citation type="journal article" date="2018" name="Sci. Rep.">
        <title>A complete Leishmania donovani reference genome identifies novel genetic variations associated with virulence.</title>
        <authorList>
            <person name="Lypaczewski P."/>
            <person name="Hoshizaki J."/>
            <person name="Zhang W.-W."/>
            <person name="McCall L.-I."/>
            <person name="Torcivia-Rodriguez J."/>
            <person name="Simonyan V."/>
            <person name="Kaur A."/>
            <person name="Dewar K."/>
            <person name="Matlashewski G."/>
        </authorList>
    </citation>
    <scope>NUCLEOTIDE SEQUENCE [LARGE SCALE GENOMIC DNA]</scope>
    <source>
        <strain evidence="2 6">LdCL</strain>
    </source>
</reference>
<dbReference type="RefSeq" id="XP_003865565.1">
    <property type="nucleotide sequence ID" value="XM_003865517.1"/>
</dbReference>
<dbReference type="EC" id="6.3.1.9" evidence="2"/>
<evidence type="ECO:0000313" key="6">
    <source>
        <dbReference type="Proteomes" id="UP000274082"/>
    </source>
</evidence>
<evidence type="ECO:0000313" key="4">
    <source>
        <dbReference type="EMBL" id="TPP48557.1"/>
    </source>
</evidence>
<dbReference type="EMBL" id="RHLC01000054">
    <property type="protein sequence ID" value="TPP48557.1"/>
    <property type="molecule type" value="Genomic_DNA"/>
</dbReference>
<keyword evidence="6" id="KW-1185">Reference proteome</keyword>
<accession>A0A3Q8IRG9</accession>
<dbReference type="Proteomes" id="UP000274082">
    <property type="component" value="Chromosome 36"/>
</dbReference>